<dbReference type="InterPro" id="IPR036028">
    <property type="entry name" value="SH3-like_dom_sf"/>
</dbReference>
<keyword evidence="8 14" id="KW-0547">Nucleotide-binding</keyword>
<gene>
    <name evidence="19" type="ORF">MELIAE_LOCUS9760</name>
</gene>
<keyword evidence="4 13" id="KW-0728">SH3 domain</keyword>
<dbReference type="Proteomes" id="UP001154078">
    <property type="component" value="Chromosome 7"/>
</dbReference>
<feature type="region of interest" description="Disordered" evidence="16">
    <location>
        <begin position="836"/>
        <end position="879"/>
    </location>
</feature>
<sequence>MPPLVDDCQLRSMEASRNGDMVSSVHVYGGDVVERRDSSGRSSATSSRTGGGPPYLRTALYDYDAQGEDELSLRQGQIVVVLSEDAKISGDEGWWTGKIGDKVGIFPSNFVADEEVRNQVNSIIADIKVIKIDFNSLQLEEVIGVGGFGKVYRGVWNDVEVAVKAARQEHDTEMSVTRENVIKEAKLFSLLRHENIVSLEGVCLEEPNLCLVLEYCRGGSLNRVLAGRKIRPDVLVDWAIQIAKGMHYLHCDAPISLIHRDLKSSNVLLYEEFEHDDLQYKTLKITDFGLAREVYKTTRMSQAGTYAWMAPEVIKNSTFSSKSDVWSYGVLLWELLTGEIPYKGIDTLAVAYGVAINKLTLPIPTTCPEQWKELMQSCWDSDPHMRPTFAVILEQLDSIVNSSFTQEPHESFHVLQDDWRKEIEEVLLDLRRKEKELRCREEDLNRAQVQQRMHEEQLRQREQELQAREIDLLHRELYFMINQQTPTPNKRKGNFKKSRLKFLKKEPGSNISSPSDFRHTITVKHTAIEGVISPNSPPGSPSIPRLRAIALPADGVKGKTWGPSTFHQRERGLIPALRPIPPNVWSKSAPNLDKARNALMRAPNEIDYAPHEDWGPECPLPMPGTLRHNVPIPTLYSADGQRLKPKWSIVELVLYNIAAMLAGVASGYDVRLSNVSPLHPRLQPNRPEIDLPAWRPVENQDYEYSTTSGYSHNTYHGPTKHCRPMLTGSQIMNLQNEEMRPLRFTDSPQHHPPNPSPRRKSSSTSNDGSELYVPYERSATIYIPGDYHGTQSDTGPFPAIRPEPGVNYSYTDHSSEYTSSTTMYGYGTDYAYDNPSSISSHSGTRTPQRLPVHSHRRTNSNVSNASSTTTSGSNVNPSFRLEEEYTPHYLRRPHDYDYYSRQESNFERPTTLESTGHTKLRSSLKRNNYQASQGHSGGNTPTNPTPPDSLTSDDSSYVSAKDSNCSVSRVRFSPTTLIDLPAPGQNQDPTIPLQARRPRQRPSLAEMEREFLS</sequence>
<evidence type="ECO:0000256" key="12">
    <source>
        <dbReference type="ARBA" id="ARBA00048329"/>
    </source>
</evidence>
<evidence type="ECO:0000313" key="19">
    <source>
        <dbReference type="EMBL" id="CAH0559886.1"/>
    </source>
</evidence>
<keyword evidence="6" id="KW-0808">Transferase</keyword>
<keyword evidence="15" id="KW-0175">Coiled coil</keyword>
<feature type="compositionally biased region" description="Polar residues" evidence="16">
    <location>
        <begin position="836"/>
        <end position="847"/>
    </location>
</feature>
<evidence type="ECO:0000256" key="11">
    <source>
        <dbReference type="ARBA" id="ARBA00047559"/>
    </source>
</evidence>
<dbReference type="InterPro" id="IPR051681">
    <property type="entry name" value="Ser/Thr_Kinases-Pseudokinases"/>
</dbReference>
<dbReference type="OrthoDB" id="339325at2759"/>
<evidence type="ECO:0000256" key="4">
    <source>
        <dbReference type="ARBA" id="ARBA00022443"/>
    </source>
</evidence>
<feature type="domain" description="SH3" evidence="17">
    <location>
        <begin position="52"/>
        <end position="116"/>
    </location>
</feature>
<dbReference type="EMBL" id="OV121138">
    <property type="protein sequence ID" value="CAH0559886.1"/>
    <property type="molecule type" value="Genomic_DNA"/>
</dbReference>
<dbReference type="SUPFAM" id="SSF50044">
    <property type="entry name" value="SH3-domain"/>
    <property type="match status" value="1"/>
</dbReference>
<dbReference type="PROSITE" id="PS00108">
    <property type="entry name" value="PROTEIN_KINASE_ST"/>
    <property type="match status" value="1"/>
</dbReference>
<feature type="domain" description="Protein kinase" evidence="18">
    <location>
        <begin position="137"/>
        <end position="412"/>
    </location>
</feature>
<dbReference type="PANTHER" id="PTHR44329">
    <property type="entry name" value="SERINE/THREONINE-PROTEIN KINASE TNNI3K-RELATED"/>
    <property type="match status" value="1"/>
</dbReference>
<dbReference type="PANTHER" id="PTHR44329:SF293">
    <property type="entry name" value="MITOGEN-ACTIVATED PROTEIN KINASE KINASE KINASE"/>
    <property type="match status" value="1"/>
</dbReference>
<dbReference type="AlphaFoldDB" id="A0A9P0FJN8"/>
<dbReference type="InterPro" id="IPR001245">
    <property type="entry name" value="Ser-Thr/Tyr_kinase_cat_dom"/>
</dbReference>
<dbReference type="InterPro" id="IPR011009">
    <property type="entry name" value="Kinase-like_dom_sf"/>
</dbReference>
<feature type="region of interest" description="Disordered" evidence="16">
    <location>
        <begin position="33"/>
        <end position="55"/>
    </location>
</feature>
<dbReference type="Pfam" id="PF00018">
    <property type="entry name" value="SH3_1"/>
    <property type="match status" value="1"/>
</dbReference>
<evidence type="ECO:0000256" key="5">
    <source>
        <dbReference type="ARBA" id="ARBA00022527"/>
    </source>
</evidence>
<feature type="region of interest" description="Disordered" evidence="16">
    <location>
        <begin position="743"/>
        <end position="770"/>
    </location>
</feature>
<keyword evidence="9" id="KW-0418">Kinase</keyword>
<keyword evidence="5" id="KW-0723">Serine/threonine-protein kinase</keyword>
<feature type="compositionally biased region" description="Polar residues" evidence="16">
    <location>
        <begin position="925"/>
        <end position="934"/>
    </location>
</feature>
<name>A0A9P0FJN8_BRAAE</name>
<feature type="compositionally biased region" description="Polar residues" evidence="16">
    <location>
        <begin position="957"/>
        <end position="967"/>
    </location>
</feature>
<dbReference type="PROSITE" id="PS00107">
    <property type="entry name" value="PROTEIN_KINASE_ATP"/>
    <property type="match status" value="1"/>
</dbReference>
<dbReference type="Gene3D" id="2.30.30.40">
    <property type="entry name" value="SH3 Domains"/>
    <property type="match status" value="1"/>
</dbReference>
<dbReference type="SUPFAM" id="SSF56112">
    <property type="entry name" value="Protein kinase-like (PK-like)"/>
    <property type="match status" value="1"/>
</dbReference>
<dbReference type="GO" id="GO:0006950">
    <property type="term" value="P:response to stress"/>
    <property type="evidence" value="ECO:0007669"/>
    <property type="project" value="UniProtKB-ARBA"/>
</dbReference>
<feature type="compositionally biased region" description="Polar residues" evidence="16">
    <location>
        <begin position="907"/>
        <end position="917"/>
    </location>
</feature>
<evidence type="ECO:0000256" key="15">
    <source>
        <dbReference type="SAM" id="Coils"/>
    </source>
</evidence>
<feature type="compositionally biased region" description="Low complexity" evidence="16">
    <location>
        <begin position="859"/>
        <end position="878"/>
    </location>
</feature>
<comment type="similarity">
    <text evidence="2">Belongs to the protein kinase superfamily. STE Ser/Thr protein kinase family. MAP kinase kinase kinase subfamily.</text>
</comment>
<dbReference type="InterPro" id="IPR017441">
    <property type="entry name" value="Protein_kinase_ATP_BS"/>
</dbReference>
<dbReference type="Gene3D" id="1.10.510.10">
    <property type="entry name" value="Transferase(Phosphotransferase) domain 1"/>
    <property type="match status" value="1"/>
</dbReference>
<dbReference type="CDD" id="cd14061">
    <property type="entry name" value="STKc_MLK"/>
    <property type="match status" value="1"/>
</dbReference>
<protein>
    <recommendedName>
        <fullName evidence="3">mitogen-activated protein kinase kinase kinase</fullName>
        <ecNumber evidence="3">2.7.11.25</ecNumber>
    </recommendedName>
</protein>
<reference evidence="19" key="1">
    <citation type="submission" date="2021-12" db="EMBL/GenBank/DDBJ databases">
        <authorList>
            <person name="King R."/>
        </authorList>
    </citation>
    <scope>NUCLEOTIDE SEQUENCE</scope>
</reference>
<evidence type="ECO:0000256" key="10">
    <source>
        <dbReference type="ARBA" id="ARBA00022840"/>
    </source>
</evidence>
<keyword evidence="10 14" id="KW-0067">ATP-binding</keyword>
<dbReference type="CDD" id="cd22249">
    <property type="entry name" value="UDM1_RNF168_RNF169-like"/>
    <property type="match status" value="1"/>
</dbReference>
<dbReference type="FunFam" id="3.30.200.20:FF:000085">
    <property type="entry name" value="Mitogen-activated protein kinase kinase kinase"/>
    <property type="match status" value="1"/>
</dbReference>
<dbReference type="CDD" id="cd11876">
    <property type="entry name" value="SH3_MLK"/>
    <property type="match status" value="1"/>
</dbReference>
<dbReference type="PRINTS" id="PR00452">
    <property type="entry name" value="SH3DOMAIN"/>
</dbReference>
<dbReference type="InterPro" id="IPR000719">
    <property type="entry name" value="Prot_kinase_dom"/>
</dbReference>
<evidence type="ECO:0000259" key="18">
    <source>
        <dbReference type="PROSITE" id="PS50011"/>
    </source>
</evidence>
<evidence type="ECO:0000256" key="6">
    <source>
        <dbReference type="ARBA" id="ARBA00022679"/>
    </source>
</evidence>
<evidence type="ECO:0000256" key="2">
    <source>
        <dbReference type="ARBA" id="ARBA00006529"/>
    </source>
</evidence>
<evidence type="ECO:0000256" key="13">
    <source>
        <dbReference type="PROSITE-ProRule" id="PRU00192"/>
    </source>
</evidence>
<feature type="binding site" evidence="14">
    <location>
        <position position="164"/>
    </location>
    <ligand>
        <name>ATP</name>
        <dbReference type="ChEBI" id="CHEBI:30616"/>
    </ligand>
</feature>
<dbReference type="InterPro" id="IPR001452">
    <property type="entry name" value="SH3_domain"/>
</dbReference>
<evidence type="ECO:0000256" key="14">
    <source>
        <dbReference type="PROSITE-ProRule" id="PRU10141"/>
    </source>
</evidence>
<keyword evidence="7" id="KW-0677">Repeat</keyword>
<dbReference type="Pfam" id="PF07714">
    <property type="entry name" value="PK_Tyr_Ser-Thr"/>
    <property type="match status" value="1"/>
</dbReference>
<comment type="catalytic activity">
    <reaction evidence="11">
        <text>L-threonyl-[protein] + ATP = O-phospho-L-threonyl-[protein] + ADP + H(+)</text>
        <dbReference type="Rhea" id="RHEA:46608"/>
        <dbReference type="Rhea" id="RHEA-COMP:11060"/>
        <dbReference type="Rhea" id="RHEA-COMP:11605"/>
        <dbReference type="ChEBI" id="CHEBI:15378"/>
        <dbReference type="ChEBI" id="CHEBI:30013"/>
        <dbReference type="ChEBI" id="CHEBI:30616"/>
        <dbReference type="ChEBI" id="CHEBI:61977"/>
        <dbReference type="ChEBI" id="CHEBI:456216"/>
        <dbReference type="EC" id="2.7.11.25"/>
    </reaction>
</comment>
<evidence type="ECO:0000256" key="8">
    <source>
        <dbReference type="ARBA" id="ARBA00022741"/>
    </source>
</evidence>
<organism evidence="19 20">
    <name type="scientific">Brassicogethes aeneus</name>
    <name type="common">Rape pollen beetle</name>
    <name type="synonym">Meligethes aeneus</name>
    <dbReference type="NCBI Taxonomy" id="1431903"/>
    <lineage>
        <taxon>Eukaryota</taxon>
        <taxon>Metazoa</taxon>
        <taxon>Ecdysozoa</taxon>
        <taxon>Arthropoda</taxon>
        <taxon>Hexapoda</taxon>
        <taxon>Insecta</taxon>
        <taxon>Pterygota</taxon>
        <taxon>Neoptera</taxon>
        <taxon>Endopterygota</taxon>
        <taxon>Coleoptera</taxon>
        <taxon>Polyphaga</taxon>
        <taxon>Cucujiformia</taxon>
        <taxon>Nitidulidae</taxon>
        <taxon>Meligethinae</taxon>
        <taxon>Brassicogethes</taxon>
    </lineage>
</organism>
<dbReference type="GO" id="GO:0004706">
    <property type="term" value="F:JUN kinase kinase kinase activity"/>
    <property type="evidence" value="ECO:0007669"/>
    <property type="project" value="TreeGrafter"/>
</dbReference>
<dbReference type="SMART" id="SM00220">
    <property type="entry name" value="S_TKc"/>
    <property type="match status" value="1"/>
</dbReference>
<evidence type="ECO:0000259" key="17">
    <source>
        <dbReference type="PROSITE" id="PS50002"/>
    </source>
</evidence>
<dbReference type="Gene3D" id="3.30.200.20">
    <property type="entry name" value="Phosphorylase Kinase, domain 1"/>
    <property type="match status" value="1"/>
</dbReference>
<evidence type="ECO:0000256" key="3">
    <source>
        <dbReference type="ARBA" id="ARBA00012406"/>
    </source>
</evidence>
<evidence type="ECO:0000256" key="1">
    <source>
        <dbReference type="ARBA" id="ARBA00001946"/>
    </source>
</evidence>
<dbReference type="PRINTS" id="PR00109">
    <property type="entry name" value="TYRKINASE"/>
</dbReference>
<dbReference type="SMART" id="SM00326">
    <property type="entry name" value="SH3"/>
    <property type="match status" value="1"/>
</dbReference>
<comment type="catalytic activity">
    <reaction evidence="12">
        <text>L-seryl-[protein] + ATP = O-phospho-L-seryl-[protein] + ADP + H(+)</text>
        <dbReference type="Rhea" id="RHEA:17989"/>
        <dbReference type="Rhea" id="RHEA-COMP:9863"/>
        <dbReference type="Rhea" id="RHEA-COMP:11604"/>
        <dbReference type="ChEBI" id="CHEBI:15378"/>
        <dbReference type="ChEBI" id="CHEBI:29999"/>
        <dbReference type="ChEBI" id="CHEBI:30616"/>
        <dbReference type="ChEBI" id="CHEBI:83421"/>
        <dbReference type="ChEBI" id="CHEBI:456216"/>
        <dbReference type="EC" id="2.7.11.25"/>
    </reaction>
</comment>
<dbReference type="PROSITE" id="PS50002">
    <property type="entry name" value="SH3"/>
    <property type="match status" value="1"/>
</dbReference>
<dbReference type="FunFam" id="1.10.510.10:FF:000076">
    <property type="entry name" value="Mitogen-activated protein kinase kinase kinase"/>
    <property type="match status" value="1"/>
</dbReference>
<dbReference type="InterPro" id="IPR008271">
    <property type="entry name" value="Ser/Thr_kinase_AS"/>
</dbReference>
<accession>A0A9P0FJN8</accession>
<keyword evidence="20" id="KW-1185">Reference proteome</keyword>
<feature type="coiled-coil region" evidence="15">
    <location>
        <begin position="416"/>
        <end position="464"/>
    </location>
</feature>
<evidence type="ECO:0000256" key="9">
    <source>
        <dbReference type="ARBA" id="ARBA00022777"/>
    </source>
</evidence>
<proteinExistence type="inferred from homology"/>
<dbReference type="EC" id="2.7.11.25" evidence="3"/>
<evidence type="ECO:0000256" key="7">
    <source>
        <dbReference type="ARBA" id="ARBA00022737"/>
    </source>
</evidence>
<dbReference type="GO" id="GO:0005524">
    <property type="term" value="F:ATP binding"/>
    <property type="evidence" value="ECO:0007669"/>
    <property type="project" value="UniProtKB-UniRule"/>
</dbReference>
<evidence type="ECO:0000313" key="20">
    <source>
        <dbReference type="Proteomes" id="UP001154078"/>
    </source>
</evidence>
<feature type="region of interest" description="Disordered" evidence="16">
    <location>
        <begin position="905"/>
        <end position="1013"/>
    </location>
</feature>
<comment type="cofactor">
    <cofactor evidence="1">
        <name>Mg(2+)</name>
        <dbReference type="ChEBI" id="CHEBI:18420"/>
    </cofactor>
</comment>
<dbReference type="PROSITE" id="PS50011">
    <property type="entry name" value="PROTEIN_KINASE_DOM"/>
    <property type="match status" value="1"/>
</dbReference>
<evidence type="ECO:0000256" key="16">
    <source>
        <dbReference type="SAM" id="MobiDB-lite"/>
    </source>
</evidence>